<keyword evidence="2 5" id="KW-0812">Transmembrane</keyword>
<dbReference type="EMBL" id="FN654369">
    <property type="protein sequence ID" value="CBY32752.1"/>
    <property type="molecule type" value="Genomic_DNA"/>
</dbReference>
<dbReference type="AlphaFoldDB" id="E4XM47"/>
<keyword evidence="4 5" id="KW-0472">Membrane</keyword>
<sequence length="206" mass="21921">MTNFINGAVEVICYILLPLFIDHPKIGRVWGTVWTMGLGSLGCILTAVFDFLLIDDSSNDGYATAKMICAVVGKFGVAGTFGIVYVHASEMYPTPVRGVGVGLSSAGGRIGGILAPIINGLGKTTSWLPFVIFGALGIVQVLTVFFLPETLGVPMLTTIEEAEEFFANPKTFLNTNEESGETKLRTSSLSSSASARKVSLQETVEF</sequence>
<comment type="subcellular location">
    <subcellularLocation>
        <location evidence="1">Membrane</location>
        <topology evidence="1">Multi-pass membrane protein</topology>
    </subcellularLocation>
</comment>
<evidence type="ECO:0000259" key="6">
    <source>
        <dbReference type="PROSITE" id="PS50850"/>
    </source>
</evidence>
<evidence type="ECO:0000256" key="1">
    <source>
        <dbReference type="ARBA" id="ARBA00004141"/>
    </source>
</evidence>
<evidence type="ECO:0000256" key="5">
    <source>
        <dbReference type="SAM" id="Phobius"/>
    </source>
</evidence>
<evidence type="ECO:0000256" key="4">
    <source>
        <dbReference type="ARBA" id="ARBA00023136"/>
    </source>
</evidence>
<dbReference type="OrthoDB" id="3936150at2759"/>
<protein>
    <recommendedName>
        <fullName evidence="6">Major facilitator superfamily (MFS) profile domain-containing protein</fullName>
    </recommendedName>
</protein>
<dbReference type="PROSITE" id="PS50850">
    <property type="entry name" value="MFS"/>
    <property type="match status" value="1"/>
</dbReference>
<dbReference type="SUPFAM" id="SSF103473">
    <property type="entry name" value="MFS general substrate transporter"/>
    <property type="match status" value="1"/>
</dbReference>
<feature type="transmembrane region" description="Helical" evidence="5">
    <location>
        <begin position="65"/>
        <end position="88"/>
    </location>
</feature>
<feature type="domain" description="Major facilitator superfamily (MFS) profile" evidence="6">
    <location>
        <begin position="1"/>
        <end position="152"/>
    </location>
</feature>
<evidence type="ECO:0000256" key="3">
    <source>
        <dbReference type="ARBA" id="ARBA00022989"/>
    </source>
</evidence>
<dbReference type="Gene3D" id="1.20.1250.20">
    <property type="entry name" value="MFS general substrate transporter like domains"/>
    <property type="match status" value="1"/>
</dbReference>
<evidence type="ECO:0000313" key="9">
    <source>
        <dbReference type="Proteomes" id="UP000001307"/>
    </source>
</evidence>
<gene>
    <name evidence="7" type="ORF">GSOID_T00014795001</name>
    <name evidence="8" type="ORF">GSOID_T00032097001</name>
</gene>
<dbReference type="Proteomes" id="UP000011014">
    <property type="component" value="Unassembled WGS sequence"/>
</dbReference>
<keyword evidence="9" id="KW-1185">Reference proteome</keyword>
<feature type="transmembrane region" description="Helical" evidence="5">
    <location>
        <begin position="33"/>
        <end position="53"/>
    </location>
</feature>
<name>E4XM47_OIKDI</name>
<organism evidence="7">
    <name type="scientific">Oikopleura dioica</name>
    <name type="common">Tunicate</name>
    <dbReference type="NCBI Taxonomy" id="34765"/>
    <lineage>
        <taxon>Eukaryota</taxon>
        <taxon>Metazoa</taxon>
        <taxon>Chordata</taxon>
        <taxon>Tunicata</taxon>
        <taxon>Appendicularia</taxon>
        <taxon>Copelata</taxon>
        <taxon>Oikopleuridae</taxon>
        <taxon>Oikopleura</taxon>
    </lineage>
</organism>
<evidence type="ECO:0000313" key="8">
    <source>
        <dbReference type="EMBL" id="CBY32752.1"/>
    </source>
</evidence>
<dbReference type="EMBL" id="FN653074">
    <property type="protein sequence ID" value="CBY11054.1"/>
    <property type="molecule type" value="Genomic_DNA"/>
</dbReference>
<dbReference type="Proteomes" id="UP000001307">
    <property type="component" value="Unassembled WGS sequence"/>
</dbReference>
<accession>E4XM47</accession>
<proteinExistence type="predicted"/>
<evidence type="ECO:0000256" key="2">
    <source>
        <dbReference type="ARBA" id="ARBA00022692"/>
    </source>
</evidence>
<reference evidence="7" key="1">
    <citation type="journal article" date="2010" name="Science">
        <title>Plasticity of animal genome architecture unmasked by rapid evolution of a pelagic tunicate.</title>
        <authorList>
            <person name="Denoeud F."/>
            <person name="Henriet S."/>
            <person name="Mungpakdee S."/>
            <person name="Aury J.M."/>
            <person name="Da Silva C."/>
            <person name="Brinkmann H."/>
            <person name="Mikhaleva J."/>
            <person name="Olsen L.C."/>
            <person name="Jubin C."/>
            <person name="Canestro C."/>
            <person name="Bouquet J.M."/>
            <person name="Danks G."/>
            <person name="Poulain J."/>
            <person name="Campsteijn C."/>
            <person name="Adamski M."/>
            <person name="Cross I."/>
            <person name="Yadetie F."/>
            <person name="Muffato M."/>
            <person name="Louis A."/>
            <person name="Butcher S."/>
            <person name="Tsagkogeorga G."/>
            <person name="Konrad A."/>
            <person name="Singh S."/>
            <person name="Jensen M.F."/>
            <person name="Cong E.H."/>
            <person name="Eikeseth-Otteraa H."/>
            <person name="Noel B."/>
            <person name="Anthouard V."/>
            <person name="Porcel B.M."/>
            <person name="Kachouri-Lafond R."/>
            <person name="Nishino A."/>
            <person name="Ugolini M."/>
            <person name="Chourrout P."/>
            <person name="Nishida H."/>
            <person name="Aasland R."/>
            <person name="Huzurbazar S."/>
            <person name="Westhof E."/>
            <person name="Delsuc F."/>
            <person name="Lehrach H."/>
            <person name="Reinhardt R."/>
            <person name="Weissenbach J."/>
            <person name="Roy S.W."/>
            <person name="Artiguenave F."/>
            <person name="Postlethwait J.H."/>
            <person name="Manak J.R."/>
            <person name="Thompson E.M."/>
            <person name="Jaillon O."/>
            <person name="Du Pasquier L."/>
            <person name="Boudinot P."/>
            <person name="Liberles D.A."/>
            <person name="Volff J.N."/>
            <person name="Philippe H."/>
            <person name="Lenhard B."/>
            <person name="Roest Crollius H."/>
            <person name="Wincker P."/>
            <person name="Chourrout D."/>
        </authorList>
    </citation>
    <scope>NUCLEOTIDE SEQUENCE [LARGE SCALE GENOMIC DNA]</scope>
</reference>
<keyword evidence="3 5" id="KW-1133">Transmembrane helix</keyword>
<dbReference type="PANTHER" id="PTHR24064">
    <property type="entry name" value="SOLUTE CARRIER FAMILY 22 MEMBER"/>
    <property type="match status" value="1"/>
</dbReference>
<dbReference type="InterPro" id="IPR011701">
    <property type="entry name" value="MFS"/>
</dbReference>
<dbReference type="GO" id="GO:0016020">
    <property type="term" value="C:membrane"/>
    <property type="evidence" value="ECO:0007669"/>
    <property type="project" value="UniProtKB-SubCell"/>
</dbReference>
<evidence type="ECO:0000313" key="7">
    <source>
        <dbReference type="EMBL" id="CBY11054.1"/>
    </source>
</evidence>
<dbReference type="GO" id="GO:0022857">
    <property type="term" value="F:transmembrane transporter activity"/>
    <property type="evidence" value="ECO:0007669"/>
    <property type="project" value="InterPro"/>
</dbReference>
<dbReference type="InterPro" id="IPR036259">
    <property type="entry name" value="MFS_trans_sf"/>
</dbReference>
<feature type="transmembrane region" description="Helical" evidence="5">
    <location>
        <begin position="127"/>
        <end position="147"/>
    </location>
</feature>
<dbReference type="InParanoid" id="E4XM47"/>
<dbReference type="InterPro" id="IPR020846">
    <property type="entry name" value="MFS_dom"/>
</dbReference>
<dbReference type="Pfam" id="PF07690">
    <property type="entry name" value="MFS_1"/>
    <property type="match status" value="1"/>
</dbReference>